<dbReference type="PANTHER" id="PTHR43208:SF1">
    <property type="entry name" value="ABC TRANSPORTER SUBSTRATE-BINDING PROTEIN"/>
    <property type="match status" value="1"/>
</dbReference>
<evidence type="ECO:0000256" key="1">
    <source>
        <dbReference type="ARBA" id="ARBA00022729"/>
    </source>
</evidence>
<dbReference type="EMBL" id="CP017754">
    <property type="protein sequence ID" value="AOZ04751.1"/>
    <property type="molecule type" value="Genomic_DNA"/>
</dbReference>
<dbReference type="CDD" id="cd19963">
    <property type="entry name" value="PBP1_BMP-like"/>
    <property type="match status" value="1"/>
</dbReference>
<gene>
    <name evidence="4" type="ORF">BKK80_02065</name>
</gene>
<dbReference type="InterPro" id="IPR006311">
    <property type="entry name" value="TAT_signal"/>
</dbReference>
<sequence length="389" mass="41581">MTLTRRRLLQWSAALAAAPLAACGRKEDVPAAAPASASAAEAASAPAAAAAVTGKPLEIGFVYLGPVGDAGWTYAHERGRQALIEAFGDRIRTTYVENVPESGAEAERVFLDLASQGKQLIFGTSFGYMEPMLKIARQFPEVRFEHATGYKTASNLGVYAGRMHEPAFLAGVIAGQMTRSNVLGFVGAVPIPEVIRNINAFTLGARAVNPKAVVKVVWVNKWFDPGREREAAEALAAQHADVLIQNTDSPAVLQYAEEKGLRAFGWDSDMSRFGPRAHLASAVFNWGVYYKQTVGDLLAGRWQPATTWWGIKQEMNDLVSLDDKLPAAVRASLASHRQAIVAQGNAAIFRGPLQDNTGKTVLAAGASADDAALLAMNYYVAGVEGRIPS</sequence>
<feature type="chain" id="PRO_5047401197" evidence="2">
    <location>
        <begin position="17"/>
        <end position="389"/>
    </location>
</feature>
<proteinExistence type="predicted"/>
<dbReference type="PANTHER" id="PTHR43208">
    <property type="entry name" value="ABC TRANSPORTER SUBSTRATE-BINDING PROTEIN"/>
    <property type="match status" value="1"/>
</dbReference>
<name>A0ABN4TDL5_9BURK</name>
<dbReference type="Proteomes" id="UP000177515">
    <property type="component" value="Chromosome 1"/>
</dbReference>
<dbReference type="Pfam" id="PF02608">
    <property type="entry name" value="Bmp"/>
    <property type="match status" value="1"/>
</dbReference>
<feature type="signal peptide" evidence="2">
    <location>
        <begin position="1"/>
        <end position="16"/>
    </location>
</feature>
<keyword evidence="1 2" id="KW-0732">Signal</keyword>
<dbReference type="InterPro" id="IPR052910">
    <property type="entry name" value="ABC-Purine-Binding"/>
</dbReference>
<organism evidence="4 5">
    <name type="scientific">Cupriavidus malaysiensis</name>
    <dbReference type="NCBI Taxonomy" id="367825"/>
    <lineage>
        <taxon>Bacteria</taxon>
        <taxon>Pseudomonadati</taxon>
        <taxon>Pseudomonadota</taxon>
        <taxon>Betaproteobacteria</taxon>
        <taxon>Burkholderiales</taxon>
        <taxon>Burkholderiaceae</taxon>
        <taxon>Cupriavidus</taxon>
    </lineage>
</organism>
<keyword evidence="5" id="KW-1185">Reference proteome</keyword>
<feature type="domain" description="ABC transporter substrate-binding protein PnrA-like" evidence="3">
    <location>
        <begin position="59"/>
        <end position="319"/>
    </location>
</feature>
<dbReference type="PROSITE" id="PS51318">
    <property type="entry name" value="TAT"/>
    <property type="match status" value="1"/>
</dbReference>
<accession>A0ABN4TDL5</accession>
<reference evidence="4 5" key="1">
    <citation type="submission" date="2016-10" db="EMBL/GenBank/DDBJ databases">
        <title>Complete genome sequences of three Cupriavidus strains isolated from various Malaysian environments.</title>
        <authorList>
            <person name="Abdullah A.A.-A."/>
            <person name="Shafie N.A.H."/>
            <person name="Lau N.S."/>
        </authorList>
    </citation>
    <scope>NUCLEOTIDE SEQUENCE [LARGE SCALE GENOMIC DNA]</scope>
    <source>
        <strain evidence="4 5">USMAA1020</strain>
    </source>
</reference>
<evidence type="ECO:0000259" key="3">
    <source>
        <dbReference type="Pfam" id="PF02608"/>
    </source>
</evidence>
<evidence type="ECO:0000256" key="2">
    <source>
        <dbReference type="SAM" id="SignalP"/>
    </source>
</evidence>
<evidence type="ECO:0000313" key="4">
    <source>
        <dbReference type="EMBL" id="AOZ04751.1"/>
    </source>
</evidence>
<evidence type="ECO:0000313" key="5">
    <source>
        <dbReference type="Proteomes" id="UP000177515"/>
    </source>
</evidence>
<dbReference type="InterPro" id="IPR003760">
    <property type="entry name" value="PnrA-like"/>
</dbReference>
<protein>
    <submittedName>
        <fullName evidence="4">BMP family ABC transporter substrate-binding protein</fullName>
    </submittedName>
</protein>
<dbReference type="RefSeq" id="WP_071068545.1">
    <property type="nucleotide sequence ID" value="NZ_CP017754.1"/>
</dbReference>
<dbReference type="Gene3D" id="3.40.50.2300">
    <property type="match status" value="2"/>
</dbReference>